<dbReference type="GO" id="GO:0016020">
    <property type="term" value="C:membrane"/>
    <property type="evidence" value="ECO:0007669"/>
    <property type="project" value="TreeGrafter"/>
</dbReference>
<feature type="domain" description="PGG" evidence="3">
    <location>
        <begin position="672"/>
        <end position="785"/>
    </location>
</feature>
<dbReference type="STRING" id="106549.A0A540MW35"/>
<keyword evidence="2" id="KW-0812">Transmembrane</keyword>
<dbReference type="InterPro" id="IPR026961">
    <property type="entry name" value="PGG_dom"/>
</dbReference>
<keyword evidence="2" id="KW-1133">Transmembrane helix</keyword>
<keyword evidence="2" id="KW-0472">Membrane</keyword>
<dbReference type="PANTHER" id="PTHR24177">
    <property type="entry name" value="CASKIN"/>
    <property type="match status" value="1"/>
</dbReference>
<dbReference type="Pfam" id="PF12796">
    <property type="entry name" value="Ank_2"/>
    <property type="match status" value="3"/>
</dbReference>
<dbReference type="AlphaFoldDB" id="A0A540MW35"/>
<keyword evidence="1" id="KW-0040">ANK repeat</keyword>
<accession>A0A540MW35</accession>
<feature type="transmembrane region" description="Helical" evidence="2">
    <location>
        <begin position="762"/>
        <end position="785"/>
    </location>
</feature>
<feature type="transmembrane region" description="Helical" evidence="2">
    <location>
        <begin position="797"/>
        <end position="821"/>
    </location>
</feature>
<dbReference type="Pfam" id="PF13962">
    <property type="entry name" value="PGG"/>
    <property type="match status" value="1"/>
</dbReference>
<dbReference type="EMBL" id="VIEB01000162">
    <property type="protein sequence ID" value="TQE03015.1"/>
    <property type="molecule type" value="Genomic_DNA"/>
</dbReference>
<evidence type="ECO:0000259" key="3">
    <source>
        <dbReference type="Pfam" id="PF13962"/>
    </source>
</evidence>
<dbReference type="SUPFAM" id="SSF48403">
    <property type="entry name" value="Ankyrin repeat"/>
    <property type="match status" value="1"/>
</dbReference>
<reference evidence="4 5" key="1">
    <citation type="journal article" date="2019" name="G3 (Bethesda)">
        <title>Sequencing of a Wild Apple (Malus baccata) Genome Unravels the Differences Between Cultivated and Wild Apple Species Regarding Disease Resistance and Cold Tolerance.</title>
        <authorList>
            <person name="Chen X."/>
        </authorList>
    </citation>
    <scope>NUCLEOTIDE SEQUENCE [LARGE SCALE GENOMIC DNA]</scope>
    <source>
        <strain evidence="5">cv. Shandingzi</strain>
        <tissue evidence="4">Leaves</tissue>
    </source>
</reference>
<sequence>MSMAEEIKPVEKPVDYQPWFRAVRWGYWCKAKEFLTLHHSAITATDSNGYTALHDAISRGHEQIVEELVHLMTEEQLETKNDDDETALTIAAAKNIKIVKCLVAKNKKLLGIADGQGRTPIVIAAKNDQWDIVEELVQLMTEEQLEIQDDHGRTALAIAAAKDLKMVECLVAKNKKLLGIADGRGRTPIVIAANKDRWDIVEELVQLMTEEQLETKNDDGATALTIAAAKDLKIVKCLVAKNKKLLGIADGRGRTPIVIAAEHDRWDIVEELVQLMTEEQLETKNNSGQTALTIAAAKNLKIVECLVAKNNKLLRIADGDQMTPILSAAKNDRWDIVRYLYPLTRLEDLKPENGPCGSQLVCYCLQAKRFDIVFELLDRCPGLGCAKGFESYPIYEFASLPSAFLSGTSLKCWQRWIYKYIHVEHAPSVSDARINVQNQENEQGDQRNSTVFGLLQGLPSRLSEFLGINRIRDLKLHHVRSLEILNGTCEEIKHLNNEEMKRYKLYETVFNAVENGIVEIVISLCKAKPELLVRKRPRKGPDEKSTFQGYTMPMSITQELTFEESIFHYAVECRQEKVYSLIYGAGERNYLATMNNSRVEKMLYHAGKLSPLAKKKLDCIPGAALQMQRERQWYKEVESMVTAPGAPPFTEYGLNAARFFTEDHKELHEKGEKWMKDTASSYIIVSALIITIMFAAAFTVPGGNNQETGFPIFLNEKLFMVFVVSDAISLFSSVTSALMFLSILTSRYAEDDFLKSLPTKMIIGLSTLFISVATMMVAFSSAIFIMLRDKSSISTPIIFLAGVPVILFVWMQFPILLEIFVSTYGRGIFDRKVKTLDINS</sequence>
<feature type="transmembrane region" description="Helical" evidence="2">
    <location>
        <begin position="718"/>
        <end position="741"/>
    </location>
</feature>
<dbReference type="InterPro" id="IPR036770">
    <property type="entry name" value="Ankyrin_rpt-contain_sf"/>
</dbReference>
<comment type="caution">
    <text evidence="4">The sequence shown here is derived from an EMBL/GenBank/DDBJ whole genome shotgun (WGS) entry which is preliminary data.</text>
</comment>
<organism evidence="4 5">
    <name type="scientific">Malus baccata</name>
    <name type="common">Siberian crab apple</name>
    <name type="synonym">Pyrus baccata</name>
    <dbReference type="NCBI Taxonomy" id="106549"/>
    <lineage>
        <taxon>Eukaryota</taxon>
        <taxon>Viridiplantae</taxon>
        <taxon>Streptophyta</taxon>
        <taxon>Embryophyta</taxon>
        <taxon>Tracheophyta</taxon>
        <taxon>Spermatophyta</taxon>
        <taxon>Magnoliopsida</taxon>
        <taxon>eudicotyledons</taxon>
        <taxon>Gunneridae</taxon>
        <taxon>Pentapetalae</taxon>
        <taxon>rosids</taxon>
        <taxon>fabids</taxon>
        <taxon>Rosales</taxon>
        <taxon>Rosaceae</taxon>
        <taxon>Amygdaloideae</taxon>
        <taxon>Maleae</taxon>
        <taxon>Malus</taxon>
    </lineage>
</organism>
<evidence type="ECO:0000313" key="5">
    <source>
        <dbReference type="Proteomes" id="UP000315295"/>
    </source>
</evidence>
<dbReference type="PROSITE" id="PS50297">
    <property type="entry name" value="ANK_REP_REGION"/>
    <property type="match status" value="1"/>
</dbReference>
<dbReference type="PROSITE" id="PS50088">
    <property type="entry name" value="ANK_REPEAT"/>
    <property type="match status" value="1"/>
</dbReference>
<dbReference type="SMART" id="SM00248">
    <property type="entry name" value="ANK"/>
    <property type="match status" value="11"/>
</dbReference>
<dbReference type="Proteomes" id="UP000315295">
    <property type="component" value="Unassembled WGS sequence"/>
</dbReference>
<proteinExistence type="predicted"/>
<dbReference type="Gene3D" id="1.25.40.20">
    <property type="entry name" value="Ankyrin repeat-containing domain"/>
    <property type="match status" value="3"/>
</dbReference>
<feature type="repeat" description="ANK" evidence="1">
    <location>
        <begin position="48"/>
        <end position="80"/>
    </location>
</feature>
<gene>
    <name evidence="4" type="ORF">C1H46_011379</name>
</gene>
<protein>
    <recommendedName>
        <fullName evidence="3">PGG domain-containing protein</fullName>
    </recommendedName>
</protein>
<name>A0A540MW35_MALBA</name>
<feature type="transmembrane region" description="Helical" evidence="2">
    <location>
        <begin position="679"/>
        <end position="698"/>
    </location>
</feature>
<evidence type="ECO:0000256" key="2">
    <source>
        <dbReference type="SAM" id="Phobius"/>
    </source>
</evidence>
<dbReference type="PANTHER" id="PTHR24177:SF329">
    <property type="entry name" value="ANKYRIN REPEAT PROTEIN"/>
    <property type="match status" value="1"/>
</dbReference>
<evidence type="ECO:0000256" key="1">
    <source>
        <dbReference type="PROSITE-ProRule" id="PRU00023"/>
    </source>
</evidence>
<keyword evidence="5" id="KW-1185">Reference proteome</keyword>
<dbReference type="InterPro" id="IPR002110">
    <property type="entry name" value="Ankyrin_rpt"/>
</dbReference>
<evidence type="ECO:0000313" key="4">
    <source>
        <dbReference type="EMBL" id="TQE03015.1"/>
    </source>
</evidence>